<evidence type="ECO:0000313" key="3">
    <source>
        <dbReference type="EMBL" id="EDY33047.1"/>
    </source>
</evidence>
<dbReference type="InterPro" id="IPR043775">
    <property type="entry name" value="DUF5717_N"/>
</dbReference>
<sequence>MTDLKNKIKRFAKGDFHIPQPEIIFPETHIIMRVGEGEKYQGSFSLQNEGEGTIRGLVYPSSYRIQCVEQGFDGNPVNIYYTYDGRGLVPGHVEHGKFTIVCNGGEYDIAFTAIIEKPFVMTRYGKIQSLEDFKKLSYRDAAEAVKLFRSRDFYEILKYEDQRIQALYDNMRKWELDQHALEEFLVGCKQKEKIFLTLEEESRAFISLIEDRKETFTVKKNTWGFLEVDVRAEGDFLSVEHTHLTTEEFIGNSYRLEYFITMDKLHKGSNFGQIILETPYETLNYEVVVEKDISRDEEYRENDREFAGILKSFLQYEGGRVDLDTWTEDALRRISRLRERDGNNEFYLLAHAHICLLGQRMEEAKWLLESYNYNRFAIGKDVELSSYYLYLTTLLSNDSIGQRRVAEELSRSFMKHPSSWKILCMLVEVDSEYKIYSERLRVLEKQFEDYRSHSIWFYLQAFRCYREKSSSLKKLGTFEVQVLAFAVKYKLMTKELALYTANLASQMKYFDAHLYEVLVRCYEMYGESMILTSICTLLIKGSCTEQKYFKWYEKAVESELKIAQLYEYYMASAEPAQFHKQLPRSVYLYFMHGNSLDYHKCAFLYANLITYEDEGSEIYAHYRDEMEVFAWNQLERRNIDEDLRIIYKRFLVEDEMKQERIKALYDICHAYWITTKVPNMKFIHVIADDGTVTQKVPYTEKGARVFLYSKTDRLVWEAKDGRHYTDSIPYDSKRLFYELRYMDMCRKYLGGLLRGRQNAEEEELTLEVVKEKGLENYPEDEIFTLCSKTIRESNYENDDFLTYVCYDLFQKNQYDKVILTYLANYFCGATMEMKNLWKVARDYEVHTHKLAERILTQMLFSEELFQEAQVFEAYYEEGAYFRLEQAYLAYISREYVVEERKIGKNVIDVICQEYEKGEPTIDICKIAVLKYYSTREYGTQIRKTLKKFLQELCGKQIYFPFFLSYEKEWLVELQLWDKTLIEYKGQKGSRVMLYYQLQKGSREAADYSTEVLSPMYENLYVKKFVLFANERLKYYFKETIDGNSYRSEKEMCMREIEKGEPGRYGRLNDILLEEDKEEQEKKMRSYALEDAVANHMFIQY</sequence>
<reference evidence="3 4" key="1">
    <citation type="submission" date="2008-08" db="EMBL/GenBank/DDBJ databases">
        <title>Draft genome sequence of Ruminococcus lactaris ATCC 29176.</title>
        <authorList>
            <person name="Sudarsanam P."/>
            <person name="Ley R."/>
            <person name="Guruge J."/>
            <person name="Turnbaugh P.J."/>
            <person name="Mahowald M."/>
            <person name="Liep D."/>
            <person name="Gordon J."/>
        </authorList>
    </citation>
    <scope>NUCLEOTIDE SEQUENCE [LARGE SCALE GENOMIC DNA]</scope>
    <source>
        <strain evidence="3 4">ATCC 29176</strain>
    </source>
</reference>
<dbReference type="EMBL" id="ABOU02000032">
    <property type="protein sequence ID" value="EDY33047.1"/>
    <property type="molecule type" value="Genomic_DNA"/>
</dbReference>
<evidence type="ECO:0008006" key="5">
    <source>
        <dbReference type="Google" id="ProtNLM"/>
    </source>
</evidence>
<dbReference type="HOGENOM" id="CLU_007782_0_0_9"/>
<proteinExistence type="predicted"/>
<organism evidence="3 4">
    <name type="scientific">[Ruminococcus] lactaris ATCC 29176</name>
    <dbReference type="NCBI Taxonomy" id="471875"/>
    <lineage>
        <taxon>Bacteria</taxon>
        <taxon>Bacillati</taxon>
        <taxon>Bacillota</taxon>
        <taxon>Clostridia</taxon>
        <taxon>Lachnospirales</taxon>
        <taxon>Lachnospiraceae</taxon>
        <taxon>Mediterraneibacter</taxon>
    </lineage>
</organism>
<gene>
    <name evidence="3" type="ORF">RUMLAC_01333</name>
</gene>
<dbReference type="AlphaFoldDB" id="B5CPE1"/>
<feature type="domain" description="DUF5717" evidence="1">
    <location>
        <begin position="798"/>
        <end position="1097"/>
    </location>
</feature>
<feature type="domain" description="DUF5717" evidence="2">
    <location>
        <begin position="5"/>
        <end position="773"/>
    </location>
</feature>
<dbReference type="eggNOG" id="ENOG502Z86R">
    <property type="taxonomic scope" value="Bacteria"/>
</dbReference>
<dbReference type="Pfam" id="PF18983">
    <property type="entry name" value="DUF5717"/>
    <property type="match status" value="1"/>
</dbReference>
<name>B5CPE1_9FIRM</name>
<protein>
    <recommendedName>
        <fullName evidence="5">DUF5717 domain-containing protein</fullName>
    </recommendedName>
</protein>
<dbReference type="Proteomes" id="UP000003254">
    <property type="component" value="Unassembled WGS sequence"/>
</dbReference>
<comment type="caution">
    <text evidence="3">The sequence shown here is derived from an EMBL/GenBank/DDBJ whole genome shotgun (WGS) entry which is preliminary data.</text>
</comment>
<evidence type="ECO:0000313" key="4">
    <source>
        <dbReference type="Proteomes" id="UP000003254"/>
    </source>
</evidence>
<keyword evidence="4" id="KW-1185">Reference proteome</keyword>
<accession>B5CPE1</accession>
<evidence type="ECO:0000259" key="1">
    <source>
        <dbReference type="Pfam" id="PF18983"/>
    </source>
</evidence>
<evidence type="ECO:0000259" key="2">
    <source>
        <dbReference type="Pfam" id="PF18984"/>
    </source>
</evidence>
<reference evidence="3 4" key="2">
    <citation type="submission" date="2008-08" db="EMBL/GenBank/DDBJ databases">
        <authorList>
            <person name="Fulton L."/>
            <person name="Clifton S."/>
            <person name="Fulton B."/>
            <person name="Xu J."/>
            <person name="Minx P."/>
            <person name="Pepin K.H."/>
            <person name="Johnson M."/>
            <person name="Bhonagiri V."/>
            <person name="Nash W.E."/>
            <person name="Mardis E.R."/>
            <person name="Wilson R.K."/>
        </authorList>
    </citation>
    <scope>NUCLEOTIDE SEQUENCE [LARGE SCALE GENOMIC DNA]</scope>
    <source>
        <strain evidence="3 4">ATCC 29176</strain>
    </source>
</reference>
<dbReference type="InterPro" id="IPR043774">
    <property type="entry name" value="DUF5717_C"/>
</dbReference>
<dbReference type="Pfam" id="PF18984">
    <property type="entry name" value="DUF5717_N"/>
    <property type="match status" value="1"/>
</dbReference>